<dbReference type="EMBL" id="KZ309164">
    <property type="protein sequence ID" value="KAG8237386.1"/>
    <property type="molecule type" value="Genomic_DNA"/>
</dbReference>
<dbReference type="AlphaFoldDB" id="A0A8K0KP99"/>
<proteinExistence type="predicted"/>
<reference evidence="1" key="2">
    <citation type="submission" date="2017-10" db="EMBL/GenBank/DDBJ databases">
        <title>Ladona fulva Genome sequencing and assembly.</title>
        <authorList>
            <person name="Murali S."/>
            <person name="Richards S."/>
            <person name="Bandaranaike D."/>
            <person name="Bellair M."/>
            <person name="Blankenburg K."/>
            <person name="Chao H."/>
            <person name="Dinh H."/>
            <person name="Doddapaneni H."/>
            <person name="Dugan-Rocha S."/>
            <person name="Elkadiri S."/>
            <person name="Gnanaolivu R."/>
            <person name="Hernandez B."/>
            <person name="Skinner E."/>
            <person name="Javaid M."/>
            <person name="Lee S."/>
            <person name="Li M."/>
            <person name="Ming W."/>
            <person name="Munidasa M."/>
            <person name="Muniz J."/>
            <person name="Nguyen L."/>
            <person name="Hughes D."/>
            <person name="Osuji N."/>
            <person name="Pu L.-L."/>
            <person name="Puazo M."/>
            <person name="Qu C."/>
            <person name="Quiroz J."/>
            <person name="Raj R."/>
            <person name="Weissenberger G."/>
            <person name="Xin Y."/>
            <person name="Zou X."/>
            <person name="Han Y."/>
            <person name="Worley K."/>
            <person name="Muzny D."/>
            <person name="Gibbs R."/>
        </authorList>
    </citation>
    <scope>NUCLEOTIDE SEQUENCE</scope>
    <source>
        <strain evidence="1">Sampled in the wild</strain>
    </source>
</reference>
<protein>
    <submittedName>
        <fullName evidence="1">Uncharacterized protein</fullName>
    </submittedName>
</protein>
<dbReference type="OrthoDB" id="8197165at2759"/>
<accession>A0A8K0KP99</accession>
<sequence length="199" mass="23088">MTSNPCYEGVHSSRTQEIYTRLTRESLRRRGLHEILLLQNISRFQNLMRKLNCRHYLTSRLYACLWFRSLRTLSSHSHQRANLTLISKCGCDGSNVHSIYKQSVAYDFDEDNLFFSSVVPLQLYTYDGNSEKVVVWQNPKPSSTSRYLSHPMNLSLLPSILISRYCRPLKLKFIKGTTSHIQAATNSVEEEIRLLKPSE</sequence>
<name>A0A8K0KP99_LADFU</name>
<evidence type="ECO:0000313" key="1">
    <source>
        <dbReference type="EMBL" id="KAG8237386.1"/>
    </source>
</evidence>
<organism evidence="1 2">
    <name type="scientific">Ladona fulva</name>
    <name type="common">Scarce chaser dragonfly</name>
    <name type="synonym">Libellula fulva</name>
    <dbReference type="NCBI Taxonomy" id="123851"/>
    <lineage>
        <taxon>Eukaryota</taxon>
        <taxon>Metazoa</taxon>
        <taxon>Ecdysozoa</taxon>
        <taxon>Arthropoda</taxon>
        <taxon>Hexapoda</taxon>
        <taxon>Insecta</taxon>
        <taxon>Pterygota</taxon>
        <taxon>Palaeoptera</taxon>
        <taxon>Odonata</taxon>
        <taxon>Epiprocta</taxon>
        <taxon>Anisoptera</taxon>
        <taxon>Libelluloidea</taxon>
        <taxon>Libellulidae</taxon>
        <taxon>Ladona</taxon>
    </lineage>
</organism>
<gene>
    <name evidence="1" type="ORF">J437_LFUL013021</name>
</gene>
<comment type="caution">
    <text evidence="1">The sequence shown here is derived from an EMBL/GenBank/DDBJ whole genome shotgun (WGS) entry which is preliminary data.</text>
</comment>
<keyword evidence="2" id="KW-1185">Reference proteome</keyword>
<evidence type="ECO:0000313" key="2">
    <source>
        <dbReference type="Proteomes" id="UP000792457"/>
    </source>
</evidence>
<reference evidence="1" key="1">
    <citation type="submission" date="2013-04" db="EMBL/GenBank/DDBJ databases">
        <authorList>
            <person name="Qu J."/>
            <person name="Murali S.C."/>
            <person name="Bandaranaike D."/>
            <person name="Bellair M."/>
            <person name="Blankenburg K."/>
            <person name="Chao H."/>
            <person name="Dinh H."/>
            <person name="Doddapaneni H."/>
            <person name="Downs B."/>
            <person name="Dugan-Rocha S."/>
            <person name="Elkadiri S."/>
            <person name="Gnanaolivu R.D."/>
            <person name="Hernandez B."/>
            <person name="Javaid M."/>
            <person name="Jayaseelan J.C."/>
            <person name="Lee S."/>
            <person name="Li M."/>
            <person name="Ming W."/>
            <person name="Munidasa M."/>
            <person name="Muniz J."/>
            <person name="Nguyen L."/>
            <person name="Ongeri F."/>
            <person name="Osuji N."/>
            <person name="Pu L.-L."/>
            <person name="Puazo M."/>
            <person name="Qu C."/>
            <person name="Quiroz J."/>
            <person name="Raj R."/>
            <person name="Weissenberger G."/>
            <person name="Xin Y."/>
            <person name="Zou X."/>
            <person name="Han Y."/>
            <person name="Richards S."/>
            <person name="Worley K."/>
            <person name="Muzny D."/>
            <person name="Gibbs R."/>
        </authorList>
    </citation>
    <scope>NUCLEOTIDE SEQUENCE</scope>
    <source>
        <strain evidence="1">Sampled in the wild</strain>
    </source>
</reference>
<dbReference type="Proteomes" id="UP000792457">
    <property type="component" value="Unassembled WGS sequence"/>
</dbReference>